<gene>
    <name evidence="11" type="ORF">DVH02_28920</name>
</gene>
<evidence type="ECO:0000313" key="11">
    <source>
        <dbReference type="EMBL" id="RDG34753.1"/>
    </source>
</evidence>
<dbReference type="GO" id="GO:0005975">
    <property type="term" value="P:carbohydrate metabolic process"/>
    <property type="evidence" value="ECO:0007669"/>
    <property type="project" value="UniProtKB-ARBA"/>
</dbReference>
<dbReference type="Gene3D" id="1.20.1250.20">
    <property type="entry name" value="MFS general substrate transporter like domains"/>
    <property type="match status" value="1"/>
</dbReference>
<feature type="transmembrane region" description="Helical" evidence="9">
    <location>
        <begin position="131"/>
        <end position="153"/>
    </location>
</feature>
<dbReference type="GO" id="GO:0005886">
    <property type="term" value="C:plasma membrane"/>
    <property type="evidence" value="ECO:0007669"/>
    <property type="project" value="UniProtKB-SubCell"/>
</dbReference>
<evidence type="ECO:0000256" key="3">
    <source>
        <dbReference type="ARBA" id="ARBA00022448"/>
    </source>
</evidence>
<dbReference type="Gene3D" id="2.60.40.1120">
    <property type="entry name" value="Carboxypeptidase-like, regulatory domain"/>
    <property type="match status" value="2"/>
</dbReference>
<feature type="transmembrane region" description="Helical" evidence="9">
    <location>
        <begin position="252"/>
        <end position="272"/>
    </location>
</feature>
<keyword evidence="6 9" id="KW-1133">Transmembrane helix</keyword>
<name>A0A370B4G9_9ACTN</name>
<comment type="caution">
    <text evidence="11">The sequence shown here is derived from an EMBL/GenBank/DDBJ whole genome shotgun (WGS) entry which is preliminary data.</text>
</comment>
<dbReference type="SUPFAM" id="SSF49478">
    <property type="entry name" value="Cna protein B-type domain"/>
    <property type="match status" value="1"/>
</dbReference>
<keyword evidence="3" id="KW-0813">Transport</keyword>
<dbReference type="InterPro" id="IPR011701">
    <property type="entry name" value="MFS"/>
</dbReference>
<evidence type="ECO:0000256" key="6">
    <source>
        <dbReference type="ARBA" id="ARBA00022989"/>
    </source>
</evidence>
<feature type="transmembrane region" description="Helical" evidence="9">
    <location>
        <begin position="188"/>
        <end position="208"/>
    </location>
</feature>
<dbReference type="InterPro" id="IPR020846">
    <property type="entry name" value="MFS_dom"/>
</dbReference>
<dbReference type="GO" id="GO:0022857">
    <property type="term" value="F:transmembrane transporter activity"/>
    <property type="evidence" value="ECO:0007669"/>
    <property type="project" value="InterPro"/>
</dbReference>
<dbReference type="Proteomes" id="UP000253741">
    <property type="component" value="Unassembled WGS sequence"/>
</dbReference>
<feature type="transmembrane region" description="Helical" evidence="9">
    <location>
        <begin position="101"/>
        <end position="119"/>
    </location>
</feature>
<keyword evidence="12" id="KW-1185">Reference proteome</keyword>
<dbReference type="AlphaFoldDB" id="A0A370B4G9"/>
<feature type="transmembrane region" description="Helical" evidence="9">
    <location>
        <begin position="228"/>
        <end position="246"/>
    </location>
</feature>
<dbReference type="FunFam" id="1.20.1720.10:FF:000004">
    <property type="entry name" value="EmrB/QacA family drug resistance transporter"/>
    <property type="match status" value="1"/>
</dbReference>
<protein>
    <submittedName>
        <fullName evidence="11">MFS transporter</fullName>
    </submittedName>
</protein>
<dbReference type="Pfam" id="PF13620">
    <property type="entry name" value="CarboxypepD_reg"/>
    <property type="match status" value="3"/>
</dbReference>
<sequence>MATTTPTGVRGGHAKHGGDPASATGAPMTHRQIMEALSGLLLGMFVAILSSTIVSNALPHIISDLGGGQSAYTWVVTAALLSMTATTPLWGKLSDLFSKKLLVQIALVIYVLGSVVAGLSQNSGMLIACRVVQGIGVGGLSALAQIVMAAMIAPRERGRYSGYLGATFAVATVGGPLLGGVITDTSWLGWRWCFYVGVPFAIIALIVLQKTLKLPVVKREVKVDWGGAFFISAAVSLLLLWVTFAGDKYDWVSWQSGAMVGGSIVLGALFVLTESRASEPIIPLRLFRNRTITLASLASLFVGIAMFAGTVFFSQYFQLARGKSPTMSGVMTIPMIAGLFLSSTVSGLIITKTGRWKIWLVSGGALLTAGLGLLGSIRYDTPYWHVGVFMALLGLGVGMMMQNLVLATQNQVAPADLGSASSVVTFFRSLGGAVGVSALGAVLGKRVTHYVEQALPDHAGTGGGGIPDLASLPAPMRQIVEGAYGHGVGDVFLYSAPAAFIAFLLTLFIKEVALRSRSAGEAQETTETPAESAVESAVEGVAAAAAVPAPALASQAAQAAIPAQALAPVGPGAVGSDAVGSGAVGSGAYDSDRYAGAALTGIGQHAGARPGGTQTGGTPTGTVELMTATTSDPAAATGTPGTPVHGAVLGVEGAPVPRAAVTLISLAGRQLARAVARPDGGYALDAPGAGSYVLIASADGFQPQASTVVVGDEALPYDIRLAGTSGLAGAVRAAEGGLPVEGAMVIVTDVRGDVLATGKSSAQGEFTFGELVPGAVTVAVNAIGFRPLALPVDIGGQGATRIEIPLRAGALLQGTVRAGADRRPAPDARVTLVDAAGNVVATATTGEDGAYAFTDLDSGEYTVIATGYPPVAGALTVAGRGVDGHDIELAHPGE</sequence>
<feature type="transmembrane region" description="Helical" evidence="9">
    <location>
        <begin position="491"/>
        <end position="509"/>
    </location>
</feature>
<accession>A0A370B4G9</accession>
<feature type="transmembrane region" description="Helical" evidence="9">
    <location>
        <begin position="292"/>
        <end position="317"/>
    </location>
</feature>
<feature type="transmembrane region" description="Helical" evidence="9">
    <location>
        <begin position="37"/>
        <end position="59"/>
    </location>
</feature>
<dbReference type="RefSeq" id="WP_114626811.1">
    <property type="nucleotide sequence ID" value="NZ_QQNA01000282.1"/>
</dbReference>
<reference evidence="11 12" key="1">
    <citation type="submission" date="2018-07" db="EMBL/GenBank/DDBJ databases">
        <title>Streptomyces species from bats.</title>
        <authorList>
            <person name="Dunlap C."/>
        </authorList>
    </citation>
    <scope>NUCLEOTIDE SEQUENCE [LARGE SCALE GENOMIC DNA]</scope>
    <source>
        <strain evidence="11 12">AC230</strain>
    </source>
</reference>
<evidence type="ECO:0000256" key="1">
    <source>
        <dbReference type="ARBA" id="ARBA00004651"/>
    </source>
</evidence>
<keyword evidence="5 9" id="KW-0812">Transmembrane</keyword>
<dbReference type="Gene3D" id="2.60.40.10">
    <property type="entry name" value="Immunoglobulins"/>
    <property type="match status" value="1"/>
</dbReference>
<keyword evidence="4" id="KW-1003">Cell membrane</keyword>
<dbReference type="SUPFAM" id="SSF103473">
    <property type="entry name" value="MFS general substrate transporter"/>
    <property type="match status" value="1"/>
</dbReference>
<dbReference type="Gene3D" id="1.20.1720.10">
    <property type="entry name" value="Multidrug resistance protein D"/>
    <property type="match status" value="1"/>
</dbReference>
<evidence type="ECO:0000256" key="7">
    <source>
        <dbReference type="ARBA" id="ARBA00023136"/>
    </source>
</evidence>
<evidence type="ECO:0000256" key="5">
    <source>
        <dbReference type="ARBA" id="ARBA00022692"/>
    </source>
</evidence>
<evidence type="ECO:0000256" key="4">
    <source>
        <dbReference type="ARBA" id="ARBA00022475"/>
    </source>
</evidence>
<feature type="region of interest" description="Disordered" evidence="8">
    <location>
        <begin position="603"/>
        <end position="624"/>
    </location>
</feature>
<dbReference type="PRINTS" id="PR01036">
    <property type="entry name" value="TCRTETB"/>
</dbReference>
<feature type="transmembrane region" description="Helical" evidence="9">
    <location>
        <begin position="329"/>
        <end position="351"/>
    </location>
</feature>
<dbReference type="PANTHER" id="PTHR23501:SF197">
    <property type="entry name" value="COMD"/>
    <property type="match status" value="1"/>
</dbReference>
<comment type="subcellular location">
    <subcellularLocation>
        <location evidence="1">Cell membrane</location>
        <topology evidence="1">Multi-pass membrane protein</topology>
    </subcellularLocation>
</comment>
<dbReference type="CDD" id="cd17502">
    <property type="entry name" value="MFS_Azr1_MDR_like"/>
    <property type="match status" value="1"/>
</dbReference>
<dbReference type="SUPFAM" id="SSF49464">
    <property type="entry name" value="Carboxypeptidase regulatory domain-like"/>
    <property type="match status" value="2"/>
</dbReference>
<dbReference type="PANTHER" id="PTHR23501">
    <property type="entry name" value="MAJOR FACILITATOR SUPERFAMILY"/>
    <property type="match status" value="1"/>
</dbReference>
<dbReference type="InterPro" id="IPR036259">
    <property type="entry name" value="MFS_trans_sf"/>
</dbReference>
<dbReference type="Pfam" id="PF07690">
    <property type="entry name" value="MFS_1"/>
    <property type="match status" value="1"/>
</dbReference>
<evidence type="ECO:0000256" key="2">
    <source>
        <dbReference type="ARBA" id="ARBA00007520"/>
    </source>
</evidence>
<dbReference type="InterPro" id="IPR008969">
    <property type="entry name" value="CarboxyPept-like_regulatory"/>
</dbReference>
<feature type="region of interest" description="Disordered" evidence="8">
    <location>
        <begin position="1"/>
        <end position="25"/>
    </location>
</feature>
<dbReference type="OrthoDB" id="7375466at2"/>
<dbReference type="PROSITE" id="PS50850">
    <property type="entry name" value="MFS"/>
    <property type="match status" value="1"/>
</dbReference>
<feature type="transmembrane region" description="Helical" evidence="9">
    <location>
        <begin position="160"/>
        <end position="182"/>
    </location>
</feature>
<comment type="similarity">
    <text evidence="2">Belongs to the major facilitator superfamily. TCR/Tet family.</text>
</comment>
<evidence type="ECO:0000313" key="12">
    <source>
        <dbReference type="Proteomes" id="UP000253741"/>
    </source>
</evidence>
<dbReference type="EMBL" id="QQNA01000282">
    <property type="protein sequence ID" value="RDG34753.1"/>
    <property type="molecule type" value="Genomic_DNA"/>
</dbReference>
<feature type="transmembrane region" description="Helical" evidence="9">
    <location>
        <begin position="358"/>
        <end position="377"/>
    </location>
</feature>
<evidence type="ECO:0000259" key="10">
    <source>
        <dbReference type="PROSITE" id="PS50850"/>
    </source>
</evidence>
<feature type="domain" description="Major facilitator superfamily (MFS) profile" evidence="10">
    <location>
        <begin position="36"/>
        <end position="514"/>
    </location>
</feature>
<organism evidence="11 12">
    <name type="scientific">Streptomyces corynorhini</name>
    <dbReference type="NCBI Taxonomy" id="2282652"/>
    <lineage>
        <taxon>Bacteria</taxon>
        <taxon>Bacillati</taxon>
        <taxon>Actinomycetota</taxon>
        <taxon>Actinomycetes</taxon>
        <taxon>Kitasatosporales</taxon>
        <taxon>Streptomycetaceae</taxon>
        <taxon>Streptomyces</taxon>
    </lineage>
</organism>
<evidence type="ECO:0000256" key="9">
    <source>
        <dbReference type="SAM" id="Phobius"/>
    </source>
</evidence>
<keyword evidence="7 9" id="KW-0472">Membrane</keyword>
<dbReference type="InterPro" id="IPR013783">
    <property type="entry name" value="Ig-like_fold"/>
</dbReference>
<feature type="transmembrane region" description="Helical" evidence="9">
    <location>
        <begin position="383"/>
        <end position="405"/>
    </location>
</feature>
<feature type="compositionally biased region" description="Gly residues" evidence="8">
    <location>
        <begin position="609"/>
        <end position="619"/>
    </location>
</feature>
<feature type="transmembrane region" description="Helical" evidence="9">
    <location>
        <begin position="71"/>
        <end position="89"/>
    </location>
</feature>
<proteinExistence type="inferred from homology"/>
<evidence type="ECO:0000256" key="8">
    <source>
        <dbReference type="SAM" id="MobiDB-lite"/>
    </source>
</evidence>